<organism evidence="1 2">
    <name type="scientific">Yanshouia hominis</name>
    <dbReference type="NCBI Taxonomy" id="2763673"/>
    <lineage>
        <taxon>Bacteria</taxon>
        <taxon>Bacillati</taxon>
        <taxon>Bacillota</taxon>
        <taxon>Clostridia</taxon>
        <taxon>Eubacteriales</taxon>
        <taxon>Oscillospiraceae</taxon>
        <taxon>Yanshouia</taxon>
    </lineage>
</organism>
<dbReference type="SUPFAM" id="SSF141571">
    <property type="entry name" value="Pentapeptide repeat-like"/>
    <property type="match status" value="1"/>
</dbReference>
<dbReference type="EMBL" id="JACRTB010000005">
    <property type="protein sequence ID" value="MBC8575587.1"/>
    <property type="molecule type" value="Genomic_DNA"/>
</dbReference>
<dbReference type="Pfam" id="PF13599">
    <property type="entry name" value="Pentapeptide_4"/>
    <property type="match status" value="1"/>
</dbReference>
<accession>A0ABR7NGQ3</accession>
<evidence type="ECO:0000313" key="1">
    <source>
        <dbReference type="EMBL" id="MBC8575587.1"/>
    </source>
</evidence>
<comment type="caution">
    <text evidence="1">The sequence shown here is derived from an EMBL/GenBank/DDBJ whole genome shotgun (WGS) entry which is preliminary data.</text>
</comment>
<dbReference type="InterPro" id="IPR001646">
    <property type="entry name" value="5peptide_repeat"/>
</dbReference>
<dbReference type="InterPro" id="IPR051082">
    <property type="entry name" value="Pentapeptide-BTB/POZ_domain"/>
</dbReference>
<protein>
    <submittedName>
        <fullName evidence="1">Pentapeptide repeat-containing protein</fullName>
    </submittedName>
</protein>
<dbReference type="Pfam" id="PF00805">
    <property type="entry name" value="Pentapeptide"/>
    <property type="match status" value="1"/>
</dbReference>
<dbReference type="PANTHER" id="PTHR14136:SF17">
    <property type="entry name" value="BTB_POZ DOMAIN-CONTAINING PROTEIN KCTD9"/>
    <property type="match status" value="1"/>
</dbReference>
<dbReference type="PANTHER" id="PTHR14136">
    <property type="entry name" value="BTB_POZ DOMAIN-CONTAINING PROTEIN KCTD9"/>
    <property type="match status" value="1"/>
</dbReference>
<evidence type="ECO:0000313" key="2">
    <source>
        <dbReference type="Proteomes" id="UP000658131"/>
    </source>
</evidence>
<keyword evidence="2" id="KW-1185">Reference proteome</keyword>
<gene>
    <name evidence="1" type="ORF">H8717_04070</name>
</gene>
<dbReference type="RefSeq" id="WP_262399213.1">
    <property type="nucleotide sequence ID" value="NZ_JACRTB010000005.1"/>
</dbReference>
<proteinExistence type="predicted"/>
<dbReference type="Proteomes" id="UP000658131">
    <property type="component" value="Unassembled WGS sequence"/>
</dbReference>
<sequence>MKIQPPQLPAQPQAAEDFLPLARRSIGEERPIEEILLRDCAAEGESMPKLEVRRCILEGCTFSGCDLSGAGFADVAFTDCNFSNCRLSDAYFSRCRFFGCKWLGAELDGAVLRQITMENSNLRYASFDKTKLQDLLLHNCDFTEASFSEVRWKNLSADGCRFLRTNFFKTPLSGMDFTQNELLAPILSSPPTELRGAKISLLQAADLIELFGVKVDR</sequence>
<name>A0ABR7NGQ3_9FIRM</name>
<reference evidence="1 2" key="1">
    <citation type="submission" date="2020-08" db="EMBL/GenBank/DDBJ databases">
        <title>Genome public.</title>
        <authorList>
            <person name="Liu C."/>
            <person name="Sun Q."/>
        </authorList>
    </citation>
    <scope>NUCLEOTIDE SEQUENCE [LARGE SCALE GENOMIC DNA]</scope>
    <source>
        <strain evidence="1 2">BX1</strain>
    </source>
</reference>
<dbReference type="Gene3D" id="2.160.20.80">
    <property type="entry name" value="E3 ubiquitin-protein ligase SopA"/>
    <property type="match status" value="1"/>
</dbReference>